<evidence type="ECO:0000313" key="3">
    <source>
        <dbReference type="EMBL" id="KAG0144548.1"/>
    </source>
</evidence>
<dbReference type="InterPro" id="IPR029058">
    <property type="entry name" value="AB_hydrolase_fold"/>
</dbReference>
<dbReference type="PANTHER" id="PTHR33630:SF9">
    <property type="entry name" value="CUTINASE 4"/>
    <property type="match status" value="1"/>
</dbReference>
<reference evidence="3" key="1">
    <citation type="submission" date="2013-11" db="EMBL/GenBank/DDBJ databases">
        <title>Genome sequence of the fusiform rust pathogen reveals effectors for host alternation and coevolution with pine.</title>
        <authorList>
            <consortium name="DOE Joint Genome Institute"/>
            <person name="Smith K."/>
            <person name="Pendleton A."/>
            <person name="Kubisiak T."/>
            <person name="Anderson C."/>
            <person name="Salamov A."/>
            <person name="Aerts A."/>
            <person name="Riley R."/>
            <person name="Clum A."/>
            <person name="Lindquist E."/>
            <person name="Ence D."/>
            <person name="Campbell M."/>
            <person name="Kronenberg Z."/>
            <person name="Feau N."/>
            <person name="Dhillon B."/>
            <person name="Hamelin R."/>
            <person name="Burleigh J."/>
            <person name="Smith J."/>
            <person name="Yandell M."/>
            <person name="Nelson C."/>
            <person name="Grigoriev I."/>
            <person name="Davis J."/>
        </authorList>
    </citation>
    <scope>NUCLEOTIDE SEQUENCE</scope>
    <source>
        <strain evidence="3">G11</strain>
    </source>
</reference>
<name>A0A9P6TBE8_9BASI</name>
<dbReference type="PANTHER" id="PTHR33630">
    <property type="entry name" value="CUTINASE RV1984C-RELATED-RELATED"/>
    <property type="match status" value="1"/>
</dbReference>
<evidence type="ECO:0000313" key="4">
    <source>
        <dbReference type="Proteomes" id="UP000886653"/>
    </source>
</evidence>
<keyword evidence="1" id="KW-0378">Hydrolase</keyword>
<dbReference type="GO" id="GO:0052689">
    <property type="term" value="F:carboxylic ester hydrolase activity"/>
    <property type="evidence" value="ECO:0007669"/>
    <property type="project" value="UniProtKB-ARBA"/>
</dbReference>
<keyword evidence="2" id="KW-1015">Disulfide bond</keyword>
<evidence type="ECO:0000256" key="1">
    <source>
        <dbReference type="ARBA" id="ARBA00022801"/>
    </source>
</evidence>
<dbReference type="SUPFAM" id="SSF53474">
    <property type="entry name" value="alpha/beta-Hydrolases"/>
    <property type="match status" value="1"/>
</dbReference>
<comment type="caution">
    <text evidence="3">The sequence shown here is derived from an EMBL/GenBank/DDBJ whole genome shotgun (WGS) entry which is preliminary data.</text>
</comment>
<dbReference type="Gene3D" id="3.40.50.1820">
    <property type="entry name" value="alpha/beta hydrolase"/>
    <property type="match status" value="1"/>
</dbReference>
<evidence type="ECO:0008006" key="5">
    <source>
        <dbReference type="Google" id="ProtNLM"/>
    </source>
</evidence>
<dbReference type="OrthoDB" id="2586582at2759"/>
<dbReference type="SMART" id="SM01110">
    <property type="entry name" value="Cutinase"/>
    <property type="match status" value="1"/>
</dbReference>
<dbReference type="InterPro" id="IPR000675">
    <property type="entry name" value="Cutinase/axe"/>
</dbReference>
<protein>
    <recommendedName>
        <fullName evidence="5">Cutinase</fullName>
    </recommendedName>
</protein>
<dbReference type="EMBL" id="MU167293">
    <property type="protein sequence ID" value="KAG0144548.1"/>
    <property type="molecule type" value="Genomic_DNA"/>
</dbReference>
<organism evidence="3 4">
    <name type="scientific">Cronartium quercuum f. sp. fusiforme G11</name>
    <dbReference type="NCBI Taxonomy" id="708437"/>
    <lineage>
        <taxon>Eukaryota</taxon>
        <taxon>Fungi</taxon>
        <taxon>Dikarya</taxon>
        <taxon>Basidiomycota</taxon>
        <taxon>Pucciniomycotina</taxon>
        <taxon>Pucciniomycetes</taxon>
        <taxon>Pucciniales</taxon>
        <taxon>Coleosporiaceae</taxon>
        <taxon>Cronartium</taxon>
    </lineage>
</organism>
<sequence>MAFISSAYSMVLPRQAQSNAKGAQGPKGCGAYTIISARGTGEPQNNPRGNSGFIRGVESAVPGGNNYEVVYPAAPDFARGPVQAVNDMVKYVESVKEKCPNQPYVLMGYSQGAMAVVRSLMRPEIQNKNVVAVVMYGDPYWTSGQPQNGGTATSGSGVASMTGIRLPNNYVSRTRDICLEGDNVCTGRGGLQAHLRYPGSPQEAEAVQFAVRKLQTQSRK</sequence>
<dbReference type="Pfam" id="PF01083">
    <property type="entry name" value="Cutinase"/>
    <property type="match status" value="1"/>
</dbReference>
<proteinExistence type="predicted"/>
<gene>
    <name evidence="3" type="ORF">CROQUDRAFT_672318</name>
</gene>
<dbReference type="AlphaFoldDB" id="A0A9P6TBE8"/>
<dbReference type="Proteomes" id="UP000886653">
    <property type="component" value="Unassembled WGS sequence"/>
</dbReference>
<accession>A0A9P6TBE8</accession>
<keyword evidence="4" id="KW-1185">Reference proteome</keyword>
<evidence type="ECO:0000256" key="2">
    <source>
        <dbReference type="ARBA" id="ARBA00023157"/>
    </source>
</evidence>